<dbReference type="InterPro" id="IPR015422">
    <property type="entry name" value="PyrdxlP-dep_Trfase_small"/>
</dbReference>
<dbReference type="OrthoDB" id="10264306at2759"/>
<dbReference type="SUPFAM" id="SSF53383">
    <property type="entry name" value="PLP-dependent transferases"/>
    <property type="match status" value="1"/>
</dbReference>
<dbReference type="InterPro" id="IPR000192">
    <property type="entry name" value="Aminotrans_V_dom"/>
</dbReference>
<dbReference type="Proteomes" id="UP000023758">
    <property type="component" value="Unassembled WGS sequence"/>
</dbReference>
<dbReference type="Gene3D" id="3.40.640.10">
    <property type="entry name" value="Type I PLP-dependent aspartate aminotransferase-like (Major domain)"/>
    <property type="match status" value="1"/>
</dbReference>
<sequence>MMASSSSNLICLPLDRYLEKFELARRRLIVKHRVARALRKAEKAFRKANPTYADTLRLDHIRRIDYTVLDKENHIYLDYASSGIHSESQLQRRFELLRSNVFGNPHSINPTSSAITKLDEQARARVLSFFRADPSEYIVIFTINTSNALKLIGEAYPFTEGGELLLLNDNQPPVIGLRDFARRRGAAVSYLPVKQPELRCDDDAVKSALKRKESIDEIPVRLFAFPAQSNFTGVQHPLEWIAEAQEQGWHVLLDADNYTPTNILDLSRWHPDFVSVSFYKMFGHPSSVGAVLARREAFAKLGRPWFAGGTVWGSSVQANGHMLLGDNEGFEDGTINFLSLPAIRIGLNHIAGIGMEAIHTRVSCLTNWLLKELSGLTHTNGEPLVVIYGPYTSDLPRGGIIALNFVDMKGCLVDEDLVARRAAARNITLHVGSALQPNTETSGAVECDSPDAIQKVPGENRERKKTTERRRESETSFNEVGLPTGGFIRISLGLASNFSDAFEFVQFASTFLDTIPIDDARTA</sequence>
<evidence type="ECO:0000259" key="2">
    <source>
        <dbReference type="Pfam" id="PF00266"/>
    </source>
</evidence>
<protein>
    <recommendedName>
        <fullName evidence="2">Aminotransferase class V domain-containing protein</fullName>
    </recommendedName>
</protein>
<accession>A0A022VVP2</accession>
<dbReference type="PANTHER" id="PTHR14237">
    <property type="entry name" value="MOLYBDOPTERIN COFACTOR SULFURASE MOSC"/>
    <property type="match status" value="1"/>
</dbReference>
<feature type="domain" description="Aminotransferase class V" evidence="2">
    <location>
        <begin position="75"/>
        <end position="433"/>
    </location>
</feature>
<reference evidence="3" key="1">
    <citation type="submission" date="2014-02" db="EMBL/GenBank/DDBJ databases">
        <title>The Genome Sequence of Trichophyton rubrum (morphotype fischeri) CBS 288.86.</title>
        <authorList>
            <consortium name="The Broad Institute Genomics Platform"/>
            <person name="Cuomo C.A."/>
            <person name="White T.C."/>
            <person name="Graser Y."/>
            <person name="Martinez-Rossi N."/>
            <person name="Heitman J."/>
            <person name="Young S.K."/>
            <person name="Zeng Q."/>
            <person name="Gargeya S."/>
            <person name="Abouelleil A."/>
            <person name="Alvarado L."/>
            <person name="Chapman S.B."/>
            <person name="Gainer-Dewar J."/>
            <person name="Goldberg J."/>
            <person name="Griggs A."/>
            <person name="Gujja S."/>
            <person name="Hansen M."/>
            <person name="Howarth C."/>
            <person name="Imamovic A."/>
            <person name="Larimer J."/>
            <person name="Martinez D."/>
            <person name="Murphy C."/>
            <person name="Pearson M.D."/>
            <person name="Persinoti G."/>
            <person name="Poon T."/>
            <person name="Priest M."/>
            <person name="Roberts A.D."/>
            <person name="Saif S."/>
            <person name="Shea T.D."/>
            <person name="Sykes S.N."/>
            <person name="Wortman J."/>
            <person name="Nusbaum C."/>
            <person name="Birren B."/>
        </authorList>
    </citation>
    <scope>NUCLEOTIDE SEQUENCE [LARGE SCALE GENOMIC DNA]</scope>
    <source>
        <strain evidence="3">CBS 288.86</strain>
    </source>
</reference>
<dbReference type="AlphaFoldDB" id="A0A022VVP2"/>
<dbReference type="InterPro" id="IPR015421">
    <property type="entry name" value="PyrdxlP-dep_Trfase_major"/>
</dbReference>
<name>A0A022VVP2_TRIRU</name>
<proteinExistence type="predicted"/>
<evidence type="ECO:0000313" key="3">
    <source>
        <dbReference type="EMBL" id="EZF49808.1"/>
    </source>
</evidence>
<dbReference type="Pfam" id="PF00266">
    <property type="entry name" value="Aminotran_5"/>
    <property type="match status" value="1"/>
</dbReference>
<dbReference type="PANTHER" id="PTHR14237:SF19">
    <property type="entry name" value="MITOCHONDRIAL AMIDOXIME REDUCING COMPONENT 1"/>
    <property type="match status" value="1"/>
</dbReference>
<dbReference type="Gene3D" id="3.90.1150.10">
    <property type="entry name" value="Aspartate Aminotransferase, domain 1"/>
    <property type="match status" value="1"/>
</dbReference>
<dbReference type="InterPro" id="IPR015424">
    <property type="entry name" value="PyrdxlP-dep_Trfase"/>
</dbReference>
<feature type="region of interest" description="Disordered" evidence="1">
    <location>
        <begin position="439"/>
        <end position="478"/>
    </location>
</feature>
<evidence type="ECO:0000256" key="1">
    <source>
        <dbReference type="SAM" id="MobiDB-lite"/>
    </source>
</evidence>
<organism evidence="3">
    <name type="scientific">Trichophyton rubrum CBS 288.86</name>
    <dbReference type="NCBI Taxonomy" id="1215330"/>
    <lineage>
        <taxon>Eukaryota</taxon>
        <taxon>Fungi</taxon>
        <taxon>Dikarya</taxon>
        <taxon>Ascomycota</taxon>
        <taxon>Pezizomycotina</taxon>
        <taxon>Eurotiomycetes</taxon>
        <taxon>Eurotiomycetidae</taxon>
        <taxon>Onygenales</taxon>
        <taxon>Arthrodermataceae</taxon>
        <taxon>Trichophyton</taxon>
    </lineage>
</organism>
<gene>
    <name evidence="3" type="ORF">H103_06701</name>
</gene>
<dbReference type="EMBL" id="KK207895">
    <property type="protein sequence ID" value="EZF49808.1"/>
    <property type="molecule type" value="Genomic_DNA"/>
</dbReference>
<dbReference type="HOGENOM" id="CLU_010913_4_0_1"/>